<gene>
    <name evidence="2" type="ORF">MEBOL_000686</name>
</gene>
<protein>
    <submittedName>
        <fullName evidence="2">Uncharacterized protein</fullName>
    </submittedName>
</protein>
<dbReference type="AlphaFoldDB" id="A0A250I7S4"/>
<evidence type="ECO:0000313" key="2">
    <source>
        <dbReference type="EMBL" id="ATB27248.1"/>
    </source>
</evidence>
<sequence length="299" mass="31815">MWKQLGLVLAVALVGLGPGSAEARFGKRSNPPPSNSGGSPGRPSPSPSPGHDASSPRPRPRPSGGYYSGYFSPYGYYGDPWNRYAYFDPAWAWPFMGPYVPSYGRYYVSAPDWRRSRTVVGVEDAAVKPITTDFFADGGAVSEGYSVGLGMQTDGERFGFGLKLNLFNLATDDGSPGRDSISLISVAPSILLVNRERVTWRVSGGLDAAFAPDVTMVGPGLGTSARLGLVGPLKLEASAHLTPLPYVQLNGDAGLAVDLGLVRLRGGYRATYLNDQGAVDGNVHRDFFRGPYAGFSLVL</sequence>
<evidence type="ECO:0000256" key="1">
    <source>
        <dbReference type="SAM" id="MobiDB-lite"/>
    </source>
</evidence>
<keyword evidence="3" id="KW-1185">Reference proteome</keyword>
<name>A0A250I7S4_9BACT</name>
<accession>A0A250I7S4</accession>
<organism evidence="2 3">
    <name type="scientific">Melittangium boletus DSM 14713</name>
    <dbReference type="NCBI Taxonomy" id="1294270"/>
    <lineage>
        <taxon>Bacteria</taxon>
        <taxon>Pseudomonadati</taxon>
        <taxon>Myxococcota</taxon>
        <taxon>Myxococcia</taxon>
        <taxon>Myxococcales</taxon>
        <taxon>Cystobacterineae</taxon>
        <taxon>Archangiaceae</taxon>
        <taxon>Melittangium</taxon>
    </lineage>
</organism>
<dbReference type="EMBL" id="CP022163">
    <property type="protein sequence ID" value="ATB27248.1"/>
    <property type="molecule type" value="Genomic_DNA"/>
</dbReference>
<proteinExistence type="predicted"/>
<reference evidence="2 3" key="1">
    <citation type="submission" date="2017-06" db="EMBL/GenBank/DDBJ databases">
        <authorList>
            <person name="Kim H.J."/>
            <person name="Triplett B.A."/>
        </authorList>
    </citation>
    <scope>NUCLEOTIDE SEQUENCE [LARGE SCALE GENOMIC DNA]</scope>
    <source>
        <strain evidence="2 3">DSM 14713</strain>
    </source>
</reference>
<dbReference type="Proteomes" id="UP000217289">
    <property type="component" value="Chromosome"/>
</dbReference>
<dbReference type="OrthoDB" id="5518777at2"/>
<evidence type="ECO:0000313" key="3">
    <source>
        <dbReference type="Proteomes" id="UP000217289"/>
    </source>
</evidence>
<feature type="region of interest" description="Disordered" evidence="1">
    <location>
        <begin position="21"/>
        <end position="62"/>
    </location>
</feature>
<dbReference type="KEGG" id="mbd:MEBOL_000686"/>
<dbReference type="RefSeq" id="WP_095976070.1">
    <property type="nucleotide sequence ID" value="NZ_CP022163.1"/>
</dbReference>